<evidence type="ECO:0000256" key="1">
    <source>
        <dbReference type="SAM" id="MobiDB-lite"/>
    </source>
</evidence>
<sequence>MVVLVGRLSKIYFKLENHLHHHHHEAATEALLQASLEAFRSDVSVALNRLLLSNSKPGSELLSFAWIQLCFELLQVINKAFAKVVVDIDYPMSKWEASSSVEEYLNYSLCLMELLNSISSSMSHLRQARLSLSHALSLVENSPPMAIERLRAFPTKSNSSCKEFKRPENNKEDGDGGDRFFGSNKERAVNEALMEVKSIGFWACGVILAGLSGDAKAYVDMRNSGGGFSNSALSSLDSSICEMMLEKKGGVLKEVRELNDSANCLAAALETGESGNQKAAEELQRRLEAFEKVLDNMGSEVDHLFSKLLAGRNQLVDGIRRNSKIA</sequence>
<dbReference type="Proteomes" id="UP000827721">
    <property type="component" value="Unassembled WGS sequence"/>
</dbReference>
<dbReference type="PANTHER" id="PTHR31509">
    <property type="entry name" value="BPS1-LIKE PROTEIN"/>
    <property type="match status" value="1"/>
</dbReference>
<evidence type="ECO:0008006" key="4">
    <source>
        <dbReference type="Google" id="ProtNLM"/>
    </source>
</evidence>
<dbReference type="Pfam" id="PF03087">
    <property type="entry name" value="BPS1"/>
    <property type="match status" value="1"/>
</dbReference>
<reference evidence="2 3" key="1">
    <citation type="submission" date="2021-02" db="EMBL/GenBank/DDBJ databases">
        <title>Plant Genome Project.</title>
        <authorList>
            <person name="Zhang R.-G."/>
        </authorList>
    </citation>
    <scope>NUCLEOTIDE SEQUENCE [LARGE SCALE GENOMIC DNA]</scope>
    <source>
        <tissue evidence="2">Leaves</tissue>
    </source>
</reference>
<evidence type="ECO:0000313" key="2">
    <source>
        <dbReference type="EMBL" id="KAH7570603.1"/>
    </source>
</evidence>
<accession>A0ABQ8I1W1</accession>
<evidence type="ECO:0000313" key="3">
    <source>
        <dbReference type="Proteomes" id="UP000827721"/>
    </source>
</evidence>
<feature type="compositionally biased region" description="Basic and acidic residues" evidence="1">
    <location>
        <begin position="162"/>
        <end position="181"/>
    </location>
</feature>
<keyword evidence="3" id="KW-1185">Reference proteome</keyword>
<dbReference type="InterPro" id="IPR004320">
    <property type="entry name" value="BPS1_pln"/>
</dbReference>
<feature type="region of interest" description="Disordered" evidence="1">
    <location>
        <begin position="158"/>
        <end position="181"/>
    </location>
</feature>
<proteinExistence type="predicted"/>
<dbReference type="EMBL" id="JAFEMO010000005">
    <property type="protein sequence ID" value="KAH7570603.1"/>
    <property type="molecule type" value="Genomic_DNA"/>
</dbReference>
<organism evidence="2 3">
    <name type="scientific">Xanthoceras sorbifolium</name>
    <dbReference type="NCBI Taxonomy" id="99658"/>
    <lineage>
        <taxon>Eukaryota</taxon>
        <taxon>Viridiplantae</taxon>
        <taxon>Streptophyta</taxon>
        <taxon>Embryophyta</taxon>
        <taxon>Tracheophyta</taxon>
        <taxon>Spermatophyta</taxon>
        <taxon>Magnoliopsida</taxon>
        <taxon>eudicotyledons</taxon>
        <taxon>Gunneridae</taxon>
        <taxon>Pentapetalae</taxon>
        <taxon>rosids</taxon>
        <taxon>malvids</taxon>
        <taxon>Sapindales</taxon>
        <taxon>Sapindaceae</taxon>
        <taxon>Xanthoceroideae</taxon>
        <taxon>Xanthoceras</taxon>
    </lineage>
</organism>
<protein>
    <recommendedName>
        <fullName evidence="4">Protein BPS1, chloroplastic-like</fullName>
    </recommendedName>
</protein>
<gene>
    <name evidence="2" type="ORF">JRO89_XS05G0142600</name>
</gene>
<name>A0ABQ8I1W1_9ROSI</name>
<comment type="caution">
    <text evidence="2">The sequence shown here is derived from an EMBL/GenBank/DDBJ whole genome shotgun (WGS) entry which is preliminary data.</text>
</comment>